<evidence type="ECO:0000259" key="5">
    <source>
        <dbReference type="Pfam" id="PF01055"/>
    </source>
</evidence>
<protein>
    <recommendedName>
        <fullName evidence="11">Glycoside hydrolase family 31 N-terminal domain-containing protein</fullName>
    </recommendedName>
</protein>
<evidence type="ECO:0000259" key="7">
    <source>
        <dbReference type="Pfam" id="PF17137"/>
    </source>
</evidence>
<evidence type="ECO:0000313" key="10">
    <source>
        <dbReference type="Proteomes" id="UP000240490"/>
    </source>
</evidence>
<dbReference type="Pfam" id="PF17137">
    <property type="entry name" value="DUF5110"/>
    <property type="match status" value="1"/>
</dbReference>
<dbReference type="Proteomes" id="UP000240490">
    <property type="component" value="Unassembled WGS sequence"/>
</dbReference>
<dbReference type="GO" id="GO:0005975">
    <property type="term" value="P:carbohydrate metabolic process"/>
    <property type="evidence" value="ECO:0007669"/>
    <property type="project" value="InterPro"/>
</dbReference>
<evidence type="ECO:0000256" key="3">
    <source>
        <dbReference type="ARBA" id="ARBA00023295"/>
    </source>
</evidence>
<dbReference type="Gene3D" id="3.20.20.80">
    <property type="entry name" value="Glycosidases"/>
    <property type="match status" value="1"/>
</dbReference>
<dbReference type="Pfam" id="PF13802">
    <property type="entry name" value="Gal_mutarotas_2"/>
    <property type="match status" value="1"/>
</dbReference>
<dbReference type="Gene3D" id="2.60.40.1180">
    <property type="entry name" value="Golgi alpha-mannosidase II"/>
    <property type="match status" value="2"/>
</dbReference>
<dbReference type="AlphaFoldDB" id="A0A2R6AZ30"/>
<dbReference type="InterPro" id="IPR013780">
    <property type="entry name" value="Glyco_hydro_b"/>
</dbReference>
<gene>
    <name evidence="9" type="ORF">B9Q08_02680</name>
</gene>
<evidence type="ECO:0000259" key="6">
    <source>
        <dbReference type="Pfam" id="PF13802"/>
    </source>
</evidence>
<proteinExistence type="inferred from homology"/>
<dbReference type="GO" id="GO:0030246">
    <property type="term" value="F:carbohydrate binding"/>
    <property type="evidence" value="ECO:0007669"/>
    <property type="project" value="InterPro"/>
</dbReference>
<dbReference type="PANTHER" id="PTHR22762">
    <property type="entry name" value="ALPHA-GLUCOSIDASE"/>
    <property type="match status" value="1"/>
</dbReference>
<dbReference type="InterPro" id="IPR011013">
    <property type="entry name" value="Gal_mutarotase_sf_dom"/>
</dbReference>
<dbReference type="PROSITE" id="PS00129">
    <property type="entry name" value="GLYCOSYL_HYDROL_F31_1"/>
    <property type="match status" value="1"/>
</dbReference>
<accession>A0A2R6AZ30</accession>
<feature type="domain" description="DUF5110" evidence="7">
    <location>
        <begin position="670"/>
        <end position="734"/>
    </location>
</feature>
<dbReference type="InterPro" id="IPR030458">
    <property type="entry name" value="Glyco_hydro_31_AS"/>
</dbReference>
<dbReference type="GO" id="GO:0004553">
    <property type="term" value="F:hydrolase activity, hydrolyzing O-glycosyl compounds"/>
    <property type="evidence" value="ECO:0007669"/>
    <property type="project" value="InterPro"/>
</dbReference>
<evidence type="ECO:0008006" key="11">
    <source>
        <dbReference type="Google" id="ProtNLM"/>
    </source>
</evidence>
<dbReference type="Gene3D" id="2.60.40.1760">
    <property type="entry name" value="glycosyl hydrolase (family 31)"/>
    <property type="match status" value="1"/>
</dbReference>
<dbReference type="Pfam" id="PF21365">
    <property type="entry name" value="Glyco_hydro_31_3rd"/>
    <property type="match status" value="1"/>
</dbReference>
<feature type="domain" description="Glycosyl hydrolase family 31 C-terminal" evidence="8">
    <location>
        <begin position="565"/>
        <end position="650"/>
    </location>
</feature>
<dbReference type="CDD" id="cd14752">
    <property type="entry name" value="GH31_N"/>
    <property type="match status" value="1"/>
</dbReference>
<organism evidence="9 10">
    <name type="scientific">Candidatus Marsarchaeota G2 archaeon ECH_B_SAG-M15</name>
    <dbReference type="NCBI Taxonomy" id="1978162"/>
    <lineage>
        <taxon>Archaea</taxon>
        <taxon>Candidatus Marsarchaeota</taxon>
        <taxon>Candidatus Marsarchaeota group 2</taxon>
    </lineage>
</organism>
<dbReference type="SUPFAM" id="SSF51445">
    <property type="entry name" value="(Trans)glycosidases"/>
    <property type="match status" value="1"/>
</dbReference>
<keyword evidence="3 4" id="KW-0326">Glycosidase</keyword>
<evidence type="ECO:0000256" key="4">
    <source>
        <dbReference type="RuleBase" id="RU361185"/>
    </source>
</evidence>
<feature type="domain" description="Glycoside hydrolase family 31 N-terminal" evidence="6">
    <location>
        <begin position="67"/>
        <end position="149"/>
    </location>
</feature>
<dbReference type="InterPro" id="IPR033403">
    <property type="entry name" value="DUF5110"/>
</dbReference>
<dbReference type="EMBL" id="NEXJ01000045">
    <property type="protein sequence ID" value="PSN91528.1"/>
    <property type="molecule type" value="Genomic_DNA"/>
</dbReference>
<comment type="caution">
    <text evidence="9">The sequence shown here is derived from an EMBL/GenBank/DDBJ whole genome shotgun (WGS) entry which is preliminary data.</text>
</comment>
<evidence type="ECO:0000256" key="1">
    <source>
        <dbReference type="ARBA" id="ARBA00007806"/>
    </source>
</evidence>
<evidence type="ECO:0000256" key="2">
    <source>
        <dbReference type="ARBA" id="ARBA00022801"/>
    </source>
</evidence>
<dbReference type="InterPro" id="IPR017853">
    <property type="entry name" value="GH"/>
</dbReference>
<evidence type="ECO:0000313" key="9">
    <source>
        <dbReference type="EMBL" id="PSN91528.1"/>
    </source>
</evidence>
<sequence length="763" mass="86781">MLKWVGAVRFSGVNSNIAVIQLGRPIEGSFAVVQPPPPSGGAEWRIESSTEGWRVVREGVEIFWFSVNEETRPITFRQKLELGDKVYGFGEKYARLNRRYKRFNMWNVDQPYNQPSGDPTYASIPLYIVFSAKRCFGVYFDYAGYIGFDTDIERVGEVNVKVDSEGVRVYVLWGETIKDVVASIYSLFGRFTLPPKWALGYHQCRYSYMSQEEVLKVASTIRSRGIPCDAIWLDIDYMDGYADFTWCVDRFPSPKRMIEELHTMGFRLVTIVDVGLPRREGYHPYHLLAEADGFMEDENGEPFLGVVWPGVCVFPDFVRSEVRARWARLISDWLAQGVDGVWLDMNEPSIFLQVAKASRELKRLCEHSANTEQPALTLRSLPRLSTVGLDKTERMVPIDAIHTNDSGERVAHSVIHNAYSLLEAWATHDGFKLLNPEGRWFILTRAGFPGIQRYAALWTGDNQADWGQLEMSVPQLLTLSMCGLPFVGADVGGFGDDADPELMIRWTQLGAFYPFFRNHSSRYSNRREPWVFGEAYERCIRDAVKLRYRFLPQLYALFKRAAEGGEPVIRPLVYEFPEDEATWDIDSEFLVGSNLLVAPVTQPGLRARAVYLPSGSKWLDYWSHRVHSGGGWVLADAPLERIPIFIRENTGVVVSEAQHINTQNSKPVIEAYVEAEARVELYDDDGSTLAYKRGEYFQLDAHFVKHENTLSIITKKLNTGYKPSYTSVGIRLLGREAIENLNLGTIPVEAQTFEYTLNVDIDG</sequence>
<evidence type="ECO:0000259" key="8">
    <source>
        <dbReference type="Pfam" id="PF21365"/>
    </source>
</evidence>
<dbReference type="InterPro" id="IPR000322">
    <property type="entry name" value="Glyco_hydro_31_TIM"/>
</dbReference>
<reference evidence="9 10" key="1">
    <citation type="submission" date="2017-04" db="EMBL/GenBank/DDBJ databases">
        <title>Novel microbial lineages endemic to geothermal iron-oxide mats fill important gaps in the evolutionary history of Archaea.</title>
        <authorList>
            <person name="Jay Z.J."/>
            <person name="Beam J.P."/>
            <person name="Dlakic M."/>
            <person name="Rusch D.B."/>
            <person name="Kozubal M.A."/>
            <person name="Inskeep W.P."/>
        </authorList>
    </citation>
    <scope>NUCLEOTIDE SEQUENCE [LARGE SCALE GENOMIC DNA]</scope>
    <source>
        <strain evidence="9">ECH_B_SAG-M15</strain>
    </source>
</reference>
<dbReference type="SUPFAM" id="SSF74650">
    <property type="entry name" value="Galactose mutarotase-like"/>
    <property type="match status" value="1"/>
</dbReference>
<comment type="similarity">
    <text evidence="1 4">Belongs to the glycosyl hydrolase 31 family.</text>
</comment>
<name>A0A2R6AZ30_9ARCH</name>
<dbReference type="InterPro" id="IPR048395">
    <property type="entry name" value="Glyco_hydro_31_C"/>
</dbReference>
<dbReference type="Pfam" id="PF01055">
    <property type="entry name" value="Glyco_hydro_31_2nd"/>
    <property type="match status" value="1"/>
</dbReference>
<dbReference type="PANTHER" id="PTHR22762:SF120">
    <property type="entry name" value="HETEROGLYCAN GLUCOSIDASE 1"/>
    <property type="match status" value="1"/>
</dbReference>
<dbReference type="CDD" id="cd06604">
    <property type="entry name" value="GH31_glucosidase_II_MalA"/>
    <property type="match status" value="1"/>
</dbReference>
<dbReference type="InterPro" id="IPR025887">
    <property type="entry name" value="Glyco_hydro_31_N_dom"/>
</dbReference>
<keyword evidence="2 4" id="KW-0378">Hydrolase</keyword>
<dbReference type="SUPFAM" id="SSF51011">
    <property type="entry name" value="Glycosyl hydrolase domain"/>
    <property type="match status" value="1"/>
</dbReference>
<feature type="domain" description="Glycoside hydrolase family 31 TIM barrel" evidence="5">
    <location>
        <begin position="192"/>
        <end position="557"/>
    </location>
</feature>